<gene>
    <name evidence="2" type="ORF">SNE34_08870</name>
</gene>
<feature type="compositionally biased region" description="Pro residues" evidence="1">
    <location>
        <begin position="70"/>
        <end position="81"/>
    </location>
</feature>
<dbReference type="EMBL" id="JAXGFP010000004">
    <property type="protein sequence ID" value="MEG3184120.1"/>
    <property type="molecule type" value="Genomic_DNA"/>
</dbReference>
<evidence type="ECO:0000256" key="1">
    <source>
        <dbReference type="SAM" id="MobiDB-lite"/>
    </source>
</evidence>
<name>A0ABU7YYS2_9GAMM</name>
<keyword evidence="3" id="KW-1185">Reference proteome</keyword>
<reference evidence="2 3" key="1">
    <citation type="journal article" date="2016" name="Int. J. Syst. Evol. Microbiol.">
        <title>Lysobacter erysipheiresistens sp. nov., an antagonist of powdery mildew, isolated from tobacco-cultivated soil.</title>
        <authorList>
            <person name="Xie B."/>
            <person name="Li T."/>
            <person name="Lin X."/>
            <person name="Wang C.J."/>
            <person name="Chen Y.J."/>
            <person name="Liu W.J."/>
            <person name="Zhao Z.W."/>
        </authorList>
    </citation>
    <scope>NUCLEOTIDE SEQUENCE [LARGE SCALE GENOMIC DNA]</scope>
    <source>
        <strain evidence="2 3">RS-LYSO-3</strain>
    </source>
</reference>
<evidence type="ECO:0008006" key="4">
    <source>
        <dbReference type="Google" id="ProtNLM"/>
    </source>
</evidence>
<accession>A0ABU7YYS2</accession>
<feature type="region of interest" description="Disordered" evidence="1">
    <location>
        <begin position="27"/>
        <end position="99"/>
    </location>
</feature>
<organism evidence="2 3">
    <name type="scientific">Novilysobacter erysipheiresistens</name>
    <dbReference type="NCBI Taxonomy" id="1749332"/>
    <lineage>
        <taxon>Bacteria</taxon>
        <taxon>Pseudomonadati</taxon>
        <taxon>Pseudomonadota</taxon>
        <taxon>Gammaproteobacteria</taxon>
        <taxon>Lysobacterales</taxon>
        <taxon>Lysobacteraceae</taxon>
        <taxon>Novilysobacter</taxon>
    </lineage>
</organism>
<dbReference type="Proteomes" id="UP001355056">
    <property type="component" value="Unassembled WGS sequence"/>
</dbReference>
<sequence length="171" mass="17929">MSLAGEGMWDPQQREWLQAMGHSLLVLAADEPDEAPAMPSAEQAETELARGTAPHGSAAAARAPIESKPPSRPRPTPPPPADEPDAPMAPSRPRTDPAAKLAALEAARRAGAARNASGPLGEALLRATAQSPAAAARMLRELAVDPAALRDDPAAKRVLWARLRTLRKAVK</sequence>
<evidence type="ECO:0000313" key="3">
    <source>
        <dbReference type="Proteomes" id="UP001355056"/>
    </source>
</evidence>
<proteinExistence type="predicted"/>
<protein>
    <recommendedName>
        <fullName evidence="4">Alanine acetyltransferase</fullName>
    </recommendedName>
</protein>
<comment type="caution">
    <text evidence="2">The sequence shown here is derived from an EMBL/GenBank/DDBJ whole genome shotgun (WGS) entry which is preliminary data.</text>
</comment>
<dbReference type="RefSeq" id="WP_332616625.1">
    <property type="nucleotide sequence ID" value="NZ_JAXGFP010000004.1"/>
</dbReference>
<evidence type="ECO:0000313" key="2">
    <source>
        <dbReference type="EMBL" id="MEG3184120.1"/>
    </source>
</evidence>
<feature type="compositionally biased region" description="Low complexity" evidence="1">
    <location>
        <begin position="49"/>
        <end position="64"/>
    </location>
</feature>